<comment type="caution">
    <text evidence="11">The sequence shown here is derived from an EMBL/GenBank/DDBJ whole genome shotgun (WGS) entry which is preliminary data.</text>
</comment>
<dbReference type="EC" id="3.1.1.73" evidence="2"/>
<evidence type="ECO:0000313" key="12">
    <source>
        <dbReference type="Proteomes" id="UP000192596"/>
    </source>
</evidence>
<dbReference type="EMBL" id="NAJO01000004">
    <property type="protein sequence ID" value="OQO12918.1"/>
    <property type="molecule type" value="Genomic_DNA"/>
</dbReference>
<dbReference type="STRING" id="1507870.A0A1V8TNT5"/>
<comment type="subcellular location">
    <subcellularLocation>
        <location evidence="1">Secreted</location>
    </subcellularLocation>
</comment>
<evidence type="ECO:0000256" key="2">
    <source>
        <dbReference type="ARBA" id="ARBA00013091"/>
    </source>
</evidence>
<dbReference type="GO" id="GO:0045493">
    <property type="term" value="P:xylan catabolic process"/>
    <property type="evidence" value="ECO:0007669"/>
    <property type="project" value="UniProtKB-KW"/>
</dbReference>
<evidence type="ECO:0000256" key="8">
    <source>
        <dbReference type="ARBA" id="ARBA00023326"/>
    </source>
</evidence>
<evidence type="ECO:0000256" key="9">
    <source>
        <dbReference type="ARBA" id="ARBA00034075"/>
    </source>
</evidence>
<dbReference type="GO" id="GO:0030600">
    <property type="term" value="F:feruloyl esterase activity"/>
    <property type="evidence" value="ECO:0007669"/>
    <property type="project" value="UniProtKB-EC"/>
</dbReference>
<evidence type="ECO:0000256" key="7">
    <source>
        <dbReference type="ARBA" id="ARBA00023277"/>
    </source>
</evidence>
<keyword evidence="3" id="KW-0964">Secreted</keyword>
<keyword evidence="7" id="KW-0119">Carbohydrate metabolism</keyword>
<keyword evidence="4" id="KW-0858">Xylan degradation</keyword>
<name>A0A1V8TNT5_9PEZI</name>
<keyword evidence="6" id="KW-0378">Hydrolase</keyword>
<gene>
    <name evidence="11" type="ORF">B0A48_02382</name>
</gene>
<dbReference type="OrthoDB" id="424610at2759"/>
<organism evidence="11 12">
    <name type="scientific">Cryoendolithus antarcticus</name>
    <dbReference type="NCBI Taxonomy" id="1507870"/>
    <lineage>
        <taxon>Eukaryota</taxon>
        <taxon>Fungi</taxon>
        <taxon>Dikarya</taxon>
        <taxon>Ascomycota</taxon>
        <taxon>Pezizomycotina</taxon>
        <taxon>Dothideomycetes</taxon>
        <taxon>Dothideomycetidae</taxon>
        <taxon>Cladosporiales</taxon>
        <taxon>Cladosporiaceae</taxon>
        <taxon>Cryoendolithus</taxon>
    </lineage>
</organism>
<dbReference type="SUPFAM" id="SSF53474">
    <property type="entry name" value="alpha/beta-Hydrolases"/>
    <property type="match status" value="1"/>
</dbReference>
<proteinExistence type="predicted"/>
<evidence type="ECO:0000256" key="6">
    <source>
        <dbReference type="ARBA" id="ARBA00022801"/>
    </source>
</evidence>
<dbReference type="PANTHER" id="PTHR38050:SF2">
    <property type="entry name" value="FERULOYL ESTERASE C-RELATED"/>
    <property type="match status" value="1"/>
</dbReference>
<protein>
    <recommendedName>
        <fullName evidence="2">feruloyl esterase</fullName>
        <ecNumber evidence="2">3.1.1.73</ecNumber>
    </recommendedName>
</protein>
<evidence type="ECO:0000256" key="4">
    <source>
        <dbReference type="ARBA" id="ARBA00022651"/>
    </source>
</evidence>
<dbReference type="AlphaFoldDB" id="A0A1V8TNT5"/>
<feature type="signal peptide" evidence="10">
    <location>
        <begin position="1"/>
        <end position="20"/>
    </location>
</feature>
<feature type="chain" id="PRO_5012076759" description="feruloyl esterase" evidence="10">
    <location>
        <begin position="21"/>
        <end position="315"/>
    </location>
</feature>
<evidence type="ECO:0000256" key="3">
    <source>
        <dbReference type="ARBA" id="ARBA00022525"/>
    </source>
</evidence>
<dbReference type="GO" id="GO:0005576">
    <property type="term" value="C:extracellular region"/>
    <property type="evidence" value="ECO:0007669"/>
    <property type="project" value="UniProtKB-SubCell"/>
</dbReference>
<keyword evidence="5 10" id="KW-0732">Signal</keyword>
<evidence type="ECO:0000313" key="11">
    <source>
        <dbReference type="EMBL" id="OQO12918.1"/>
    </source>
</evidence>
<evidence type="ECO:0000256" key="5">
    <source>
        <dbReference type="ARBA" id="ARBA00022729"/>
    </source>
</evidence>
<evidence type="ECO:0000256" key="1">
    <source>
        <dbReference type="ARBA" id="ARBA00004613"/>
    </source>
</evidence>
<sequence>MRNFSIVFSVASLCTTLTVATSTAGCGNALASGITTGGTGSSNEVNFTTTKGDPRTFLLHIPTTYTPDIPRGLIFSYHGRGKSGSQQERRSKLSESEFNPEMLVVYPDGINKEWQGDPKAKTDDVGFTLDMLDSLGKQYCLDTDRVYATGMSNGGGFSSNILACDPKASKKLAAVAGVSGAYYQGTTEDDCKPASVPIPCNGRTPFPVLEFHGTNDGVIPYAGGPRRHRCLPNIPHFVTDWAVRNDLGSTNHSKSLYDGGVTRYTFGSGSSAGLTTHYKIEGMGHTWPSAGGNYSNIDATPLIVKFFNKACFDGI</sequence>
<dbReference type="InterPro" id="IPR043595">
    <property type="entry name" value="FaeB/C/D"/>
</dbReference>
<dbReference type="InterPro" id="IPR029058">
    <property type="entry name" value="AB_hydrolase_fold"/>
</dbReference>
<dbReference type="InParanoid" id="A0A1V8TNT5"/>
<dbReference type="PROSITE" id="PS51257">
    <property type="entry name" value="PROKAR_LIPOPROTEIN"/>
    <property type="match status" value="1"/>
</dbReference>
<accession>A0A1V8TNT5</accession>
<dbReference type="Gene3D" id="3.40.50.1820">
    <property type="entry name" value="alpha/beta hydrolase"/>
    <property type="match status" value="1"/>
</dbReference>
<reference evidence="12" key="1">
    <citation type="submission" date="2017-03" db="EMBL/GenBank/DDBJ databases">
        <title>Genomes of endolithic fungi from Antarctica.</title>
        <authorList>
            <person name="Coleine C."/>
            <person name="Masonjones S."/>
            <person name="Stajich J.E."/>
        </authorList>
    </citation>
    <scope>NUCLEOTIDE SEQUENCE [LARGE SCALE GENOMIC DNA]</scope>
    <source>
        <strain evidence="12">CCFEE 5527</strain>
    </source>
</reference>
<comment type="catalytic activity">
    <reaction evidence="9">
        <text>feruloyl-polysaccharide + H2O = ferulate + polysaccharide.</text>
        <dbReference type="EC" id="3.1.1.73"/>
    </reaction>
</comment>
<dbReference type="PANTHER" id="PTHR38050">
    <property type="match status" value="1"/>
</dbReference>
<evidence type="ECO:0000256" key="10">
    <source>
        <dbReference type="SAM" id="SignalP"/>
    </source>
</evidence>
<dbReference type="Proteomes" id="UP000192596">
    <property type="component" value="Unassembled WGS sequence"/>
</dbReference>
<keyword evidence="8" id="KW-0624">Polysaccharide degradation</keyword>
<keyword evidence="12" id="KW-1185">Reference proteome</keyword>